<comment type="caution">
    <text evidence="2">The sequence shown here is derived from an EMBL/GenBank/DDBJ whole genome shotgun (WGS) entry which is preliminary data.</text>
</comment>
<dbReference type="EMBL" id="JBHLWP010000001">
    <property type="protein sequence ID" value="MFC0250549.1"/>
    <property type="molecule type" value="Genomic_DNA"/>
</dbReference>
<evidence type="ECO:0000313" key="2">
    <source>
        <dbReference type="EMBL" id="MFC0250549.1"/>
    </source>
</evidence>
<name>A0ABV6FAM1_9BURK</name>
<keyword evidence="1" id="KW-0812">Transmembrane</keyword>
<accession>A0ABV6FAM1</accession>
<reference evidence="2 3" key="1">
    <citation type="submission" date="2024-09" db="EMBL/GenBank/DDBJ databases">
        <authorList>
            <person name="Sun Q."/>
            <person name="Mori K."/>
        </authorList>
    </citation>
    <scope>NUCLEOTIDE SEQUENCE [LARGE SCALE GENOMIC DNA]</scope>
    <source>
        <strain evidence="2 3">CCM 7792</strain>
    </source>
</reference>
<evidence type="ECO:0000256" key="1">
    <source>
        <dbReference type="SAM" id="Phobius"/>
    </source>
</evidence>
<feature type="transmembrane region" description="Helical" evidence="1">
    <location>
        <begin position="69"/>
        <end position="90"/>
    </location>
</feature>
<feature type="transmembrane region" description="Helical" evidence="1">
    <location>
        <begin position="41"/>
        <end position="62"/>
    </location>
</feature>
<proteinExistence type="predicted"/>
<sequence>MGMSTLRFARTVLAVLAGLGALSGAVLTVQAYELLVDGLRLNAALVLGLCSATLFIASGWLVLGRRGALHLVSASAAAMIMAVVLGLFYMGEGTVHEAF</sequence>
<keyword evidence="1" id="KW-1133">Transmembrane helix</keyword>
<gene>
    <name evidence="2" type="ORF">ACFFJK_01485</name>
</gene>
<evidence type="ECO:0000313" key="3">
    <source>
        <dbReference type="Proteomes" id="UP001589773"/>
    </source>
</evidence>
<keyword evidence="3" id="KW-1185">Reference proteome</keyword>
<dbReference type="RefSeq" id="WP_379677304.1">
    <property type="nucleotide sequence ID" value="NZ_JBHLWP010000001.1"/>
</dbReference>
<organism evidence="2 3">
    <name type="scientific">Massilia consociata</name>
    <dbReference type="NCBI Taxonomy" id="760117"/>
    <lineage>
        <taxon>Bacteria</taxon>
        <taxon>Pseudomonadati</taxon>
        <taxon>Pseudomonadota</taxon>
        <taxon>Betaproteobacteria</taxon>
        <taxon>Burkholderiales</taxon>
        <taxon>Oxalobacteraceae</taxon>
        <taxon>Telluria group</taxon>
        <taxon>Massilia</taxon>
    </lineage>
</organism>
<keyword evidence="1" id="KW-0472">Membrane</keyword>
<dbReference type="Proteomes" id="UP001589773">
    <property type="component" value="Unassembled WGS sequence"/>
</dbReference>
<protein>
    <submittedName>
        <fullName evidence="2">Uncharacterized protein</fullName>
    </submittedName>
</protein>